<proteinExistence type="predicted"/>
<keyword evidence="1" id="KW-1133">Transmembrane helix</keyword>
<evidence type="ECO:0000256" key="1">
    <source>
        <dbReference type="SAM" id="Phobius"/>
    </source>
</evidence>
<dbReference type="Proteomes" id="UP000041882">
    <property type="component" value="Unassembled WGS sequence"/>
</dbReference>
<protein>
    <submittedName>
        <fullName evidence="2">Uncharacterized protein</fullName>
    </submittedName>
</protein>
<keyword evidence="1" id="KW-0472">Membrane</keyword>
<accession>A0A0T9NAU3</accession>
<dbReference type="AlphaFoldDB" id="A0A0T9NAU3"/>
<organism evidence="2 3">
    <name type="scientific">Yersinia thracica</name>
    <dbReference type="NCBI Taxonomy" id="2890319"/>
    <lineage>
        <taxon>Bacteria</taxon>
        <taxon>Pseudomonadati</taxon>
        <taxon>Pseudomonadota</taxon>
        <taxon>Gammaproteobacteria</taxon>
        <taxon>Enterobacterales</taxon>
        <taxon>Yersiniaceae</taxon>
        <taxon>Yersinia</taxon>
    </lineage>
</organism>
<feature type="transmembrane region" description="Helical" evidence="1">
    <location>
        <begin position="46"/>
        <end position="65"/>
    </location>
</feature>
<gene>
    <name evidence="2" type="ORF">ERS008472_00033</name>
</gene>
<evidence type="ECO:0000313" key="3">
    <source>
        <dbReference type="Proteomes" id="UP000041882"/>
    </source>
</evidence>
<reference evidence="3" key="1">
    <citation type="submission" date="2015-03" db="EMBL/GenBank/DDBJ databases">
        <authorList>
            <consortium name="Pathogen Informatics"/>
            <person name="Murphy D."/>
        </authorList>
    </citation>
    <scope>NUCLEOTIDE SEQUENCE [LARGE SCALE GENOMIC DNA]</scope>
    <source>
        <strain evidence="3">IP6945</strain>
    </source>
</reference>
<sequence length="78" mass="9041">MKISDRTISSLNVLIKIVFYTLFYLGNLYLSSFLLDWVMPELGMKLYLSIGGAIICTFIPFFDGMKKFIDDYLRIKGK</sequence>
<keyword evidence="1" id="KW-0812">Transmembrane</keyword>
<feature type="transmembrane region" description="Helical" evidence="1">
    <location>
        <begin position="12"/>
        <end position="34"/>
    </location>
</feature>
<keyword evidence="3" id="KW-1185">Reference proteome</keyword>
<dbReference type="RefSeq" id="WP_050112065.1">
    <property type="nucleotide sequence ID" value="NZ_CABHXQ010000075.1"/>
</dbReference>
<dbReference type="EMBL" id="CQAW01000001">
    <property type="protein sequence ID" value="CNG94980.1"/>
    <property type="molecule type" value="Genomic_DNA"/>
</dbReference>
<name>A0A0T9NAU3_9GAMM</name>
<evidence type="ECO:0000313" key="2">
    <source>
        <dbReference type="EMBL" id="CNG94980.1"/>
    </source>
</evidence>